<keyword evidence="1" id="KW-0812">Transmembrane</keyword>
<proteinExistence type="predicted"/>
<evidence type="ECO:0000313" key="2">
    <source>
        <dbReference type="EMBL" id="GAA3373544.1"/>
    </source>
</evidence>
<protein>
    <submittedName>
        <fullName evidence="2">Uncharacterized protein</fullName>
    </submittedName>
</protein>
<dbReference type="RefSeq" id="WP_345038355.1">
    <property type="nucleotide sequence ID" value="NZ_BAAAYL010000001.1"/>
</dbReference>
<comment type="caution">
    <text evidence="2">The sequence shown here is derived from an EMBL/GenBank/DDBJ whole genome shotgun (WGS) entry which is preliminary data.</text>
</comment>
<name>A0ABP6SD16_9ACTN</name>
<gene>
    <name evidence="2" type="ORF">GCM10020367_33890</name>
</gene>
<keyword evidence="1" id="KW-0472">Membrane</keyword>
<evidence type="ECO:0000313" key="3">
    <source>
        <dbReference type="Proteomes" id="UP001499990"/>
    </source>
</evidence>
<sequence length="99" mass="10434">MFAIVESAVTAVLSVCWLLLALAMYMESYDLDPSAPGQPHGHAQLAWLAVGSLASIGATWLLRIAWKPGVRLVVDGLIALRLLAVAVITVILAADLLNG</sequence>
<evidence type="ECO:0000256" key="1">
    <source>
        <dbReference type="SAM" id="Phobius"/>
    </source>
</evidence>
<dbReference type="Proteomes" id="UP001499990">
    <property type="component" value="Unassembled WGS sequence"/>
</dbReference>
<keyword evidence="1" id="KW-1133">Transmembrane helix</keyword>
<dbReference type="EMBL" id="BAAAYL010000001">
    <property type="protein sequence ID" value="GAA3373544.1"/>
    <property type="molecule type" value="Genomic_DNA"/>
</dbReference>
<organism evidence="2 3">
    <name type="scientific">Streptomyces sannanensis</name>
    <dbReference type="NCBI Taxonomy" id="285536"/>
    <lineage>
        <taxon>Bacteria</taxon>
        <taxon>Bacillati</taxon>
        <taxon>Actinomycetota</taxon>
        <taxon>Actinomycetes</taxon>
        <taxon>Kitasatosporales</taxon>
        <taxon>Streptomycetaceae</taxon>
        <taxon>Streptomyces</taxon>
    </lineage>
</organism>
<keyword evidence="3" id="KW-1185">Reference proteome</keyword>
<feature type="transmembrane region" description="Helical" evidence="1">
    <location>
        <begin position="7"/>
        <end position="25"/>
    </location>
</feature>
<feature type="transmembrane region" description="Helical" evidence="1">
    <location>
        <begin position="78"/>
        <end position="97"/>
    </location>
</feature>
<feature type="transmembrane region" description="Helical" evidence="1">
    <location>
        <begin position="45"/>
        <end position="66"/>
    </location>
</feature>
<accession>A0ABP6SD16</accession>
<reference evidence="3" key="1">
    <citation type="journal article" date="2019" name="Int. J. Syst. Evol. Microbiol.">
        <title>The Global Catalogue of Microorganisms (GCM) 10K type strain sequencing project: providing services to taxonomists for standard genome sequencing and annotation.</title>
        <authorList>
            <consortium name="The Broad Institute Genomics Platform"/>
            <consortium name="The Broad Institute Genome Sequencing Center for Infectious Disease"/>
            <person name="Wu L."/>
            <person name="Ma J."/>
        </authorList>
    </citation>
    <scope>NUCLEOTIDE SEQUENCE [LARGE SCALE GENOMIC DNA]</scope>
    <source>
        <strain evidence="3">JCM 9651</strain>
    </source>
</reference>